<gene>
    <name evidence="2" type="ORF">SAMN06297387_11616</name>
</gene>
<dbReference type="Gene3D" id="3.40.50.300">
    <property type="entry name" value="P-loop containing nucleotide triphosphate hydrolases"/>
    <property type="match status" value="1"/>
</dbReference>
<protein>
    <submittedName>
        <fullName evidence="2">NB-ARC domain-containing protein</fullName>
    </submittedName>
</protein>
<evidence type="ECO:0000313" key="3">
    <source>
        <dbReference type="Proteomes" id="UP000219072"/>
    </source>
</evidence>
<dbReference type="AlphaFoldDB" id="A0A286E057"/>
<organism evidence="2 3">
    <name type="scientific">Streptomyces zhaozhouensis</name>
    <dbReference type="NCBI Taxonomy" id="1300267"/>
    <lineage>
        <taxon>Bacteria</taxon>
        <taxon>Bacillati</taxon>
        <taxon>Actinomycetota</taxon>
        <taxon>Actinomycetes</taxon>
        <taxon>Kitasatosporales</taxon>
        <taxon>Streptomycetaceae</taxon>
        <taxon>Streptomyces</taxon>
    </lineage>
</organism>
<feature type="region of interest" description="Disordered" evidence="1">
    <location>
        <begin position="1"/>
        <end position="59"/>
    </location>
</feature>
<dbReference type="InterPro" id="IPR019734">
    <property type="entry name" value="TPR_rpt"/>
</dbReference>
<dbReference type="PANTHER" id="PTHR47691">
    <property type="entry name" value="REGULATOR-RELATED"/>
    <property type="match status" value="1"/>
</dbReference>
<keyword evidence="3" id="KW-1185">Reference proteome</keyword>
<accession>A0A286E057</accession>
<name>A0A286E057_9ACTN</name>
<evidence type="ECO:0000313" key="2">
    <source>
        <dbReference type="EMBL" id="SOD64292.1"/>
    </source>
</evidence>
<reference evidence="2 3" key="1">
    <citation type="submission" date="2017-09" db="EMBL/GenBank/DDBJ databases">
        <authorList>
            <person name="Ehlers B."/>
            <person name="Leendertz F.H."/>
        </authorList>
    </citation>
    <scope>NUCLEOTIDE SEQUENCE [LARGE SCALE GENOMIC DNA]</scope>
    <source>
        <strain evidence="2 3">CGMCC 4.7095</strain>
    </source>
</reference>
<proteinExistence type="predicted"/>
<dbReference type="PANTHER" id="PTHR47691:SF3">
    <property type="entry name" value="HTH-TYPE TRANSCRIPTIONAL REGULATOR RV0890C-RELATED"/>
    <property type="match status" value="1"/>
</dbReference>
<dbReference type="InterPro" id="IPR027417">
    <property type="entry name" value="P-loop_NTPase"/>
</dbReference>
<dbReference type="PRINTS" id="PR00364">
    <property type="entry name" value="DISEASERSIST"/>
</dbReference>
<dbReference type="SMART" id="SM00028">
    <property type="entry name" value="TPR"/>
    <property type="match status" value="5"/>
</dbReference>
<dbReference type="Pfam" id="PF13424">
    <property type="entry name" value="TPR_12"/>
    <property type="match status" value="2"/>
</dbReference>
<evidence type="ECO:0000256" key="1">
    <source>
        <dbReference type="SAM" id="MobiDB-lite"/>
    </source>
</evidence>
<dbReference type="GO" id="GO:0043531">
    <property type="term" value="F:ADP binding"/>
    <property type="evidence" value="ECO:0007669"/>
    <property type="project" value="InterPro"/>
</dbReference>
<dbReference type="Gene3D" id="1.25.40.10">
    <property type="entry name" value="Tetratricopeptide repeat domain"/>
    <property type="match status" value="2"/>
</dbReference>
<dbReference type="RefSeq" id="WP_097232736.1">
    <property type="nucleotide sequence ID" value="NZ_OCNE01000016.1"/>
</dbReference>
<dbReference type="SUPFAM" id="SSF48452">
    <property type="entry name" value="TPR-like"/>
    <property type="match status" value="2"/>
</dbReference>
<dbReference type="EMBL" id="OCNE01000016">
    <property type="protein sequence ID" value="SOD64292.1"/>
    <property type="molecule type" value="Genomic_DNA"/>
</dbReference>
<dbReference type="OrthoDB" id="581105at2"/>
<sequence length="801" mass="85591">MTEGDQDPAGRPTDGSHAALSGSARDVVQAGSVSGGIHFHTGADPGEAARPRQLPGDTRGFVNRVSEMEHLDAVLGVPDPGISAVVLVVGTAGVGKTSLALRWAHRVADRFPDGQLYVNLRGYDPAAPLTPGEVLHHFLTALGVPPAAVPADPDAAAALYRTRLANRRVLILLDNVATAAQVRPLLPGGPGCLTLVTSRSRVSGLTVRDGAHRLVLDVLPEAEAVALLRAFTGGRRDGADQRDLVELAGLCARLPLALRIAAERAASNPYARLPDLIAELRDESSLWDALSTGEGPDAEAVRTVFAWSYRALPEGAARLFRLLGVHPGPEFRLQAASALCGAPVARTRQLLDSLVSAHLLTQTAPDRFEFHDLLRAYAGDQARLDEPEEERRAALHRVLSWYLRSADAAHRLLAPGDDRLPLDGGAAPEVAPHAIADHDQARDWAEREHTNVLAAARAAARAELHAFCWQLAVAQWRCWTRAAPAAGWLDVAALALASSRALDDRAAEARVLRCLGDAHAQRGDLSASREHHRAALALHRASGDRLAEGRALNALGLTGLRGRQLPQAIADFEEAEGIFRILAEGEDPAAARQLAATLTNLANAYHEAGRLDDAEAVVAPTLADHRRQGNERGEGAALRVLSDIQRERGDTAAALRSARRSVDLALTARSRPSEGYRLLTLGAAQRAAGQLDEALASYQRAAALYRRLGDRANEARAWHGAGEAFHGLGRDDQAAAFHRRAADVFVALDDPWWQALARDGLARALLAEDPPAAAAQRRTALRLLASFDDARARALRGTLDR</sequence>
<dbReference type="Proteomes" id="UP000219072">
    <property type="component" value="Unassembled WGS sequence"/>
</dbReference>
<dbReference type="SUPFAM" id="SSF52540">
    <property type="entry name" value="P-loop containing nucleoside triphosphate hydrolases"/>
    <property type="match status" value="1"/>
</dbReference>
<dbReference type="InterPro" id="IPR011990">
    <property type="entry name" value="TPR-like_helical_dom_sf"/>
</dbReference>